<reference evidence="2" key="1">
    <citation type="submission" date="2015-01" db="EMBL/GenBank/DDBJ databases">
        <title>The Genome Sequence of Cladophialophora bantiana CBS 173.52.</title>
        <authorList>
            <consortium name="The Broad Institute Genomics Platform"/>
            <person name="Cuomo C."/>
            <person name="de Hoog S."/>
            <person name="Gorbushina A."/>
            <person name="Stielow B."/>
            <person name="Teixiera M."/>
            <person name="Abouelleil A."/>
            <person name="Chapman S.B."/>
            <person name="Priest M."/>
            <person name="Young S.K."/>
            <person name="Wortman J."/>
            <person name="Nusbaum C."/>
            <person name="Birren B."/>
        </authorList>
    </citation>
    <scope>NUCLEOTIDE SEQUENCE [LARGE SCALE GENOMIC DNA]</scope>
    <source>
        <strain evidence="2">CBS 173.52</strain>
    </source>
</reference>
<organism evidence="2 3">
    <name type="scientific">Cladophialophora bantiana (strain ATCC 10958 / CBS 173.52 / CDC B-1940 / NIH 8579)</name>
    <name type="common">Xylohypha bantiana</name>
    <dbReference type="NCBI Taxonomy" id="1442370"/>
    <lineage>
        <taxon>Eukaryota</taxon>
        <taxon>Fungi</taxon>
        <taxon>Dikarya</taxon>
        <taxon>Ascomycota</taxon>
        <taxon>Pezizomycotina</taxon>
        <taxon>Eurotiomycetes</taxon>
        <taxon>Chaetothyriomycetidae</taxon>
        <taxon>Chaetothyriales</taxon>
        <taxon>Herpotrichiellaceae</taxon>
        <taxon>Cladophialophora</taxon>
    </lineage>
</organism>
<dbReference type="OrthoDB" id="5357220at2759"/>
<evidence type="ECO:0008006" key="4">
    <source>
        <dbReference type="Google" id="ProtNLM"/>
    </source>
</evidence>
<protein>
    <recommendedName>
        <fullName evidence="4">Cell division control protein 14</fullName>
    </recommendedName>
</protein>
<sequence>MEALLSHSFDYLSSSSPQKIRKGLRQVEGLLAQLCLSRTNNAANKRQSMLLLGSSAPSSPHSKKLSDLPSDPAFREFFKLQQSFQWNIAMRLVASLERLLGKESNGTNDLLIIQTLDLIQGVLLLHPPSRALFSQEIYMNLFLDLLDPSNCPAIQSSTIMALVTSLLDHPQNTRTFESIDGLLVITSLFKSRGTSREVKLKLVEFLYFYLMPENAAPKIASPTSATNTAILGGRGKEVIAAFERRRGETLNVSDGGGVGGNTGNTEDCGNTRTTEEKQSLLGRHLSNVQDLVEDLREGGGVFGAGNM</sequence>
<evidence type="ECO:0000313" key="3">
    <source>
        <dbReference type="Proteomes" id="UP000053789"/>
    </source>
</evidence>
<dbReference type="GeneID" id="27699825"/>
<name>A0A0D2HIF8_CLAB1</name>
<dbReference type="HOGENOM" id="CLU_052857_0_0_1"/>
<dbReference type="RefSeq" id="XP_016619717.1">
    <property type="nucleotide sequence ID" value="XM_016764635.1"/>
</dbReference>
<dbReference type="PANTHER" id="PTHR34065">
    <property type="entry name" value="CELL DIVISION CONTROL PROTEIN 14"/>
    <property type="match status" value="1"/>
</dbReference>
<dbReference type="AlphaFoldDB" id="A0A0D2HIF8"/>
<keyword evidence="3" id="KW-1185">Reference proteome</keyword>
<gene>
    <name evidence="2" type="ORF">Z519_06897</name>
</gene>
<dbReference type="EMBL" id="KN846988">
    <property type="protein sequence ID" value="KIW93048.1"/>
    <property type="molecule type" value="Genomic_DNA"/>
</dbReference>
<accession>A0A0D2HIF8</accession>
<dbReference type="VEuPathDB" id="FungiDB:Z519_06897"/>
<dbReference type="Proteomes" id="UP000053789">
    <property type="component" value="Unassembled WGS sequence"/>
</dbReference>
<evidence type="ECO:0000256" key="1">
    <source>
        <dbReference type="SAM" id="MobiDB-lite"/>
    </source>
</evidence>
<proteinExistence type="predicted"/>
<feature type="region of interest" description="Disordered" evidence="1">
    <location>
        <begin position="250"/>
        <end position="273"/>
    </location>
</feature>
<dbReference type="InterPro" id="IPR012535">
    <property type="entry name" value="Cell_div_Cdc14"/>
</dbReference>
<dbReference type="PANTHER" id="PTHR34065:SF1">
    <property type="entry name" value="CELL DIVISION CONTROL PROTEIN 14"/>
    <property type="match status" value="1"/>
</dbReference>
<dbReference type="Pfam" id="PF08045">
    <property type="entry name" value="CDC14"/>
    <property type="match status" value="1"/>
</dbReference>
<evidence type="ECO:0000313" key="2">
    <source>
        <dbReference type="EMBL" id="KIW93048.1"/>
    </source>
</evidence>